<dbReference type="Proteomes" id="UP000621799">
    <property type="component" value="Unassembled WGS sequence"/>
</dbReference>
<keyword evidence="2" id="KW-0812">Transmembrane</keyword>
<proteinExistence type="predicted"/>
<evidence type="ECO:0000256" key="2">
    <source>
        <dbReference type="SAM" id="Phobius"/>
    </source>
</evidence>
<sequence length="144" mass="16486">MKNNFSPFGNRNAKEEETTRLDRLLEGESEENKRKILEIASQCRIRPNDPMFLALVVVTQARLSITPFPEKLEEIQRNLNLFNTRVESNLVRLNETAETFESEEQSPKPRALAKTEVWDISFRAAFAGTISGALVIIAFGKLFW</sequence>
<protein>
    <submittedName>
        <fullName evidence="3">Uncharacterized protein</fullName>
    </submittedName>
</protein>
<comment type="caution">
    <text evidence="3">The sequence shown here is derived from an EMBL/GenBank/DDBJ whole genome shotgun (WGS) entry which is preliminary data.</text>
</comment>
<evidence type="ECO:0000313" key="4">
    <source>
        <dbReference type="Proteomes" id="UP000621799"/>
    </source>
</evidence>
<keyword evidence="4" id="KW-1185">Reference proteome</keyword>
<reference evidence="3" key="1">
    <citation type="submission" date="2020-10" db="EMBL/GenBank/DDBJ databases">
        <authorList>
            <person name="Castelo-Branco R."/>
            <person name="Eusebio N."/>
            <person name="Adriana R."/>
            <person name="Vieira A."/>
            <person name="Brugerolle De Fraissinette N."/>
            <person name="Rezende De Castro R."/>
            <person name="Schneider M.P."/>
            <person name="Vasconcelos V."/>
            <person name="Leao P.N."/>
        </authorList>
    </citation>
    <scope>NUCLEOTIDE SEQUENCE</scope>
    <source>
        <strain evidence="3">LEGE 11467</strain>
    </source>
</reference>
<dbReference type="Pfam" id="PF20538">
    <property type="entry name" value="DUF6753"/>
    <property type="match status" value="1"/>
</dbReference>
<keyword evidence="2" id="KW-1133">Transmembrane helix</keyword>
<organism evidence="3 4">
    <name type="scientific">Zarconia navalis LEGE 11467</name>
    <dbReference type="NCBI Taxonomy" id="1828826"/>
    <lineage>
        <taxon>Bacteria</taxon>
        <taxon>Bacillati</taxon>
        <taxon>Cyanobacteriota</taxon>
        <taxon>Cyanophyceae</taxon>
        <taxon>Oscillatoriophycideae</taxon>
        <taxon>Oscillatoriales</taxon>
        <taxon>Oscillatoriales incertae sedis</taxon>
        <taxon>Zarconia</taxon>
        <taxon>Zarconia navalis</taxon>
    </lineage>
</organism>
<dbReference type="InterPro" id="IPR046641">
    <property type="entry name" value="DUF6753"/>
</dbReference>
<feature type="region of interest" description="Disordered" evidence="1">
    <location>
        <begin position="1"/>
        <end position="20"/>
    </location>
</feature>
<name>A0A928VYN6_9CYAN</name>
<dbReference type="RefSeq" id="WP_264320353.1">
    <property type="nucleotide sequence ID" value="NZ_JADEXN010000055.1"/>
</dbReference>
<gene>
    <name evidence="3" type="ORF">IQ235_04720</name>
</gene>
<keyword evidence="2" id="KW-0472">Membrane</keyword>
<accession>A0A928VYN6</accession>
<dbReference type="AlphaFoldDB" id="A0A928VYN6"/>
<evidence type="ECO:0000256" key="1">
    <source>
        <dbReference type="SAM" id="MobiDB-lite"/>
    </source>
</evidence>
<evidence type="ECO:0000313" key="3">
    <source>
        <dbReference type="EMBL" id="MBE9040095.1"/>
    </source>
</evidence>
<dbReference type="EMBL" id="JADEXN010000055">
    <property type="protein sequence ID" value="MBE9040095.1"/>
    <property type="molecule type" value="Genomic_DNA"/>
</dbReference>
<feature type="transmembrane region" description="Helical" evidence="2">
    <location>
        <begin position="120"/>
        <end position="143"/>
    </location>
</feature>